<dbReference type="AlphaFoldDB" id="A0A832H374"/>
<sequence length="384" mass="42065">MRSPLNSSSDSSALLPASQQFLIPPFERVRFTVLFILATGFGWFLIWFVLRSVQDPLMPARAIERGLLSALITGLVSGLVVSAMQWLVLRRYLTNWLWILAGTAGYILLTVTLEAGWGWIGILTNAQAVVQLFRQLPPAVVVFTAGGLRVLLTALCAVWLGLTQWLFLRQNTRSNLWWLGVPSIAVLLSSSFTFLSVLLLTAGVKLPLATNVLAAGILGTTQAIALCALKKKTVDLTLRDHTSPLVVAPEIVDYELVKTLARQLQRRLNMAWTSEHLNDDALPYLVGVTQNGAIAAYTPLNSPAVEQLEEIPLPELTHADQAKRRSNTEPLARFEVIFLPSGSLRVNAWLGIPLTWVAVSMMTVVLALSAIAAYSIPHSSLNLQ</sequence>
<keyword evidence="1" id="KW-0472">Membrane</keyword>
<dbReference type="EMBL" id="DSRD01000822">
    <property type="protein sequence ID" value="HGW95220.1"/>
    <property type="molecule type" value="Genomic_DNA"/>
</dbReference>
<comment type="caution">
    <text evidence="2">The sequence shown here is derived from an EMBL/GenBank/DDBJ whole genome shotgun (WGS) entry which is preliminary data.</text>
</comment>
<feature type="transmembrane region" description="Helical" evidence="1">
    <location>
        <begin position="354"/>
        <end position="376"/>
    </location>
</feature>
<proteinExistence type="predicted"/>
<feature type="transmembrane region" description="Helical" evidence="1">
    <location>
        <begin position="140"/>
        <end position="163"/>
    </location>
</feature>
<reference evidence="2" key="1">
    <citation type="journal article" date="2020" name="mSystems">
        <title>Genome- and Community-Level Interaction Insights into Carbon Utilization and Element Cycling Functions of Hydrothermarchaeota in Hydrothermal Sediment.</title>
        <authorList>
            <person name="Zhou Z."/>
            <person name="Liu Y."/>
            <person name="Xu W."/>
            <person name="Pan J."/>
            <person name="Luo Z.H."/>
            <person name="Li M."/>
        </authorList>
    </citation>
    <scope>NUCLEOTIDE SEQUENCE [LARGE SCALE GENOMIC DNA]</scope>
    <source>
        <strain evidence="2">SpSt-402</strain>
    </source>
</reference>
<keyword evidence="1" id="KW-1133">Transmembrane helix</keyword>
<feature type="transmembrane region" description="Helical" evidence="1">
    <location>
        <begin position="70"/>
        <end position="89"/>
    </location>
</feature>
<gene>
    <name evidence="2" type="ORF">ENR47_13225</name>
</gene>
<organism evidence="2">
    <name type="scientific">Oscillatoriales cyanobacterium SpSt-402</name>
    <dbReference type="NCBI Taxonomy" id="2282168"/>
    <lineage>
        <taxon>Bacteria</taxon>
        <taxon>Bacillati</taxon>
        <taxon>Cyanobacteriota</taxon>
        <taxon>Cyanophyceae</taxon>
        <taxon>Oscillatoriophycideae</taxon>
        <taxon>Oscillatoriales</taxon>
    </lineage>
</organism>
<keyword evidence="1" id="KW-0812">Transmembrane</keyword>
<name>A0A832H374_9CYAN</name>
<feature type="transmembrane region" description="Helical" evidence="1">
    <location>
        <begin position="31"/>
        <end position="50"/>
    </location>
</feature>
<feature type="transmembrane region" description="Helical" evidence="1">
    <location>
        <begin position="96"/>
        <end position="120"/>
    </location>
</feature>
<feature type="transmembrane region" description="Helical" evidence="1">
    <location>
        <begin position="208"/>
        <end position="229"/>
    </location>
</feature>
<feature type="transmembrane region" description="Helical" evidence="1">
    <location>
        <begin position="175"/>
        <end position="202"/>
    </location>
</feature>
<evidence type="ECO:0000313" key="2">
    <source>
        <dbReference type="EMBL" id="HGW95220.1"/>
    </source>
</evidence>
<evidence type="ECO:0000256" key="1">
    <source>
        <dbReference type="SAM" id="Phobius"/>
    </source>
</evidence>
<protein>
    <submittedName>
        <fullName evidence="2">Uncharacterized protein</fullName>
    </submittedName>
</protein>
<accession>A0A832H374</accession>